<dbReference type="InterPro" id="IPR036179">
    <property type="entry name" value="Ig-like_dom_sf"/>
</dbReference>
<proteinExistence type="predicted"/>
<reference evidence="3 4" key="1">
    <citation type="journal article" date="2019" name="Mol. Ecol. Resour.">
        <title>Chromosome-level genome assembly of Triplophysa tibetana, a fish adapted to the harsh high-altitude environment of the Tibetan Plateau.</title>
        <authorList>
            <person name="Yang X."/>
            <person name="Liu H."/>
            <person name="Ma Z."/>
            <person name="Zou Y."/>
            <person name="Zou M."/>
            <person name="Mao Y."/>
            <person name="Li X."/>
            <person name="Wang H."/>
            <person name="Chen T."/>
            <person name="Wang W."/>
            <person name="Yang R."/>
        </authorList>
    </citation>
    <scope>NUCLEOTIDE SEQUENCE [LARGE SCALE GENOMIC DNA]</scope>
    <source>
        <strain evidence="3">TTIB1903HZAU</strain>
        <tissue evidence="3">Muscle</tissue>
    </source>
</reference>
<keyword evidence="1" id="KW-0732">Signal</keyword>
<dbReference type="FunFam" id="2.60.40.10:FF:002431">
    <property type="entry name" value="Si:ch211-222k6.3"/>
    <property type="match status" value="1"/>
</dbReference>
<evidence type="ECO:0000313" key="3">
    <source>
        <dbReference type="EMBL" id="KAA0711971.1"/>
    </source>
</evidence>
<dbReference type="PANTHER" id="PTHR21063">
    <property type="entry name" value="LFA-3"/>
    <property type="match status" value="1"/>
</dbReference>
<name>A0A5A9NSK7_9TELE</name>
<evidence type="ECO:0000313" key="4">
    <source>
        <dbReference type="Proteomes" id="UP000324632"/>
    </source>
</evidence>
<dbReference type="EMBL" id="SOYY01000014">
    <property type="protein sequence ID" value="KAA0711971.1"/>
    <property type="molecule type" value="Genomic_DNA"/>
</dbReference>
<dbReference type="AlphaFoldDB" id="A0A5A9NSK7"/>
<dbReference type="SUPFAM" id="SSF48726">
    <property type="entry name" value="Immunoglobulin"/>
    <property type="match status" value="1"/>
</dbReference>
<dbReference type="Pfam" id="PF07686">
    <property type="entry name" value="V-set"/>
    <property type="match status" value="1"/>
</dbReference>
<sequence length="186" mass="21231">MFIRMIFSILFLFVMHGVFGVDSDEVMSMSVMEGDSVILHTDLTEIQRHDYIVWMFGPQGNRIAEMYKNRIDMYDSNDTFGDRLKLDNKTESFTITDIRITDSGLYKLQIISNRGTAFKRYNVTVYAHLPVPVIIRNKTIANHTQHANITEIYHSPCCSLTETVIRLVISAVVGVAALTVLLYELS</sequence>
<feature type="domain" description="Immunoglobulin" evidence="2">
    <location>
        <begin position="26"/>
        <end position="126"/>
    </location>
</feature>
<organism evidence="3 4">
    <name type="scientific">Triplophysa tibetana</name>
    <dbReference type="NCBI Taxonomy" id="1572043"/>
    <lineage>
        <taxon>Eukaryota</taxon>
        <taxon>Metazoa</taxon>
        <taxon>Chordata</taxon>
        <taxon>Craniata</taxon>
        <taxon>Vertebrata</taxon>
        <taxon>Euteleostomi</taxon>
        <taxon>Actinopterygii</taxon>
        <taxon>Neopterygii</taxon>
        <taxon>Teleostei</taxon>
        <taxon>Ostariophysi</taxon>
        <taxon>Cypriniformes</taxon>
        <taxon>Nemacheilidae</taxon>
        <taxon>Triplophysa</taxon>
    </lineage>
</organism>
<dbReference type="InterPro" id="IPR013106">
    <property type="entry name" value="Ig_V-set"/>
</dbReference>
<dbReference type="PANTHER" id="PTHR21063:SF4">
    <property type="entry name" value="CD48 ANTIGEN-RELATED"/>
    <property type="match status" value="1"/>
</dbReference>
<dbReference type="SMART" id="SM00409">
    <property type="entry name" value="IG"/>
    <property type="match status" value="1"/>
</dbReference>
<gene>
    <name evidence="3" type="ORF">E1301_Tti021803</name>
</gene>
<feature type="signal peptide" evidence="1">
    <location>
        <begin position="1"/>
        <end position="20"/>
    </location>
</feature>
<dbReference type="InterPro" id="IPR003599">
    <property type="entry name" value="Ig_sub"/>
</dbReference>
<evidence type="ECO:0000259" key="2">
    <source>
        <dbReference type="SMART" id="SM00409"/>
    </source>
</evidence>
<accession>A0A5A9NSK7</accession>
<feature type="chain" id="PRO_5022844480" description="Immunoglobulin domain-containing protein" evidence="1">
    <location>
        <begin position="21"/>
        <end position="186"/>
    </location>
</feature>
<keyword evidence="4" id="KW-1185">Reference proteome</keyword>
<dbReference type="Gene3D" id="2.60.40.10">
    <property type="entry name" value="Immunoglobulins"/>
    <property type="match status" value="1"/>
</dbReference>
<comment type="caution">
    <text evidence="3">The sequence shown here is derived from an EMBL/GenBank/DDBJ whole genome shotgun (WGS) entry which is preliminary data.</text>
</comment>
<evidence type="ECO:0000256" key="1">
    <source>
        <dbReference type="SAM" id="SignalP"/>
    </source>
</evidence>
<protein>
    <recommendedName>
        <fullName evidence="2">Immunoglobulin domain-containing protein</fullName>
    </recommendedName>
</protein>
<dbReference type="Proteomes" id="UP000324632">
    <property type="component" value="Chromosome 14"/>
</dbReference>
<dbReference type="InterPro" id="IPR013783">
    <property type="entry name" value="Ig-like_fold"/>
</dbReference>